<evidence type="ECO:0000259" key="4">
    <source>
        <dbReference type="Pfam" id="PF01420"/>
    </source>
</evidence>
<sequence>MSAEQLITQHINTWTSALQTRSTAGRGNNGKIDLYGIKKLRELILELAVRGKLVPQDPNDEPASTLLKCNEQRKQELAKSGNMKTAANVNINVGDCYLDLPKNWSWIRLGNLAKFIDYRGKTPKKTEYGIRLITAKNIKKGYIDLNPEEFITEKDYQLWMTRGFPKKGDLLFTTEAPLGNAAIIELNEKFALAQRSICFQWHIPEISPFMLIQLLARPFQSQLKDKSTGMTATGIKAAKLKEIPVILPPVYEQHKIVLRVKELMSLCDQLEQQSLTSMEAHSQLVKTLLATLTDSKNAEELAENWARISQHFDTLFTTEASIDALKQTILQLAVMGKLVPQDPNDEPASELLKRIEQEKAQLMKEGKIKKQKPLPPVSDEEKPFGLPEGWEFIRLGDLTGKMGSGSTPRGGQSAYVTEGIPFLRSQNVWNEGLRLDDVVYIDKNTHSKMDGTKVFPGDILLNITGASLGRTLIFPDHIIEANVSQHVTIIRLLLGELAPFVHLAIKSPLIQNLVWRRQVGMAIEGLSKKTLELFEFPVPPLLEQHRIVTKIDELFIICEQIKSRLRSAQQTQLHLADALTDAALS</sequence>
<comment type="caution">
    <text evidence="5">The sequence shown here is derived from an EMBL/GenBank/DDBJ whole genome shotgun (WGS) entry which is preliminary data.</text>
</comment>
<organism evidence="5 6">
    <name type="scientific">Pantoea eucalypti</name>
    <dbReference type="NCBI Taxonomy" id="470933"/>
    <lineage>
        <taxon>Bacteria</taxon>
        <taxon>Pseudomonadati</taxon>
        <taxon>Pseudomonadota</taxon>
        <taxon>Gammaproteobacteria</taxon>
        <taxon>Enterobacterales</taxon>
        <taxon>Erwiniaceae</taxon>
        <taxon>Pantoea</taxon>
    </lineage>
</organism>
<proteinExistence type="inferred from homology"/>
<feature type="domain" description="Type I restriction modification DNA specificity" evidence="4">
    <location>
        <begin position="101"/>
        <end position="277"/>
    </location>
</feature>
<dbReference type="EMBL" id="VHJB01000103">
    <property type="protein sequence ID" value="TPV29103.1"/>
    <property type="molecule type" value="Genomic_DNA"/>
</dbReference>
<evidence type="ECO:0000313" key="6">
    <source>
        <dbReference type="Proteomes" id="UP000315469"/>
    </source>
</evidence>
<keyword evidence="2" id="KW-0680">Restriction system</keyword>
<name>A0ABY2Z955_9GAMM</name>
<keyword evidence="3" id="KW-0238">DNA-binding</keyword>
<dbReference type="RefSeq" id="WP_140916600.1">
    <property type="nucleotide sequence ID" value="NZ_CP045720.1"/>
</dbReference>
<keyword evidence="5" id="KW-0378">Hydrolase</keyword>
<protein>
    <submittedName>
        <fullName evidence="5">Restriction endonuclease subunit S</fullName>
    </submittedName>
</protein>
<keyword evidence="5" id="KW-0255">Endonuclease</keyword>
<evidence type="ECO:0000313" key="5">
    <source>
        <dbReference type="EMBL" id="TPV29103.1"/>
    </source>
</evidence>
<evidence type="ECO:0000256" key="3">
    <source>
        <dbReference type="ARBA" id="ARBA00023125"/>
    </source>
</evidence>
<dbReference type="GO" id="GO:0004519">
    <property type="term" value="F:endonuclease activity"/>
    <property type="evidence" value="ECO:0007669"/>
    <property type="project" value="UniProtKB-KW"/>
</dbReference>
<dbReference type="PANTHER" id="PTHR43140:SF1">
    <property type="entry name" value="TYPE I RESTRICTION ENZYME ECOKI SPECIFICITY SUBUNIT"/>
    <property type="match status" value="1"/>
</dbReference>
<reference evidence="5 6" key="1">
    <citation type="submission" date="2019-06" db="EMBL/GenBank/DDBJ databases">
        <title>Taxogenomics and systematics of the genus Pantoea.</title>
        <authorList>
            <person name="Tambong J.T."/>
        </authorList>
    </citation>
    <scope>NUCLEOTIDE SEQUENCE [LARGE SCALE GENOMIC DNA]</scope>
    <source>
        <strain evidence="5 6">LMG 24197</strain>
    </source>
</reference>
<comment type="similarity">
    <text evidence="1">Belongs to the type-I restriction system S methylase family.</text>
</comment>
<dbReference type="CDD" id="cd17256">
    <property type="entry name" value="RMtype1_S_EcoJA65PI-TRD1-CR1_like"/>
    <property type="match status" value="1"/>
</dbReference>
<dbReference type="Pfam" id="PF01420">
    <property type="entry name" value="Methylase_S"/>
    <property type="match status" value="2"/>
</dbReference>
<feature type="domain" description="Type I restriction modification DNA specificity" evidence="4">
    <location>
        <begin position="387"/>
        <end position="561"/>
    </location>
</feature>
<accession>A0ABY2Z955</accession>
<dbReference type="GeneID" id="90519818"/>
<dbReference type="InterPro" id="IPR051212">
    <property type="entry name" value="Type-I_RE_S_subunit"/>
</dbReference>
<evidence type="ECO:0000256" key="1">
    <source>
        <dbReference type="ARBA" id="ARBA00010923"/>
    </source>
</evidence>
<dbReference type="CDD" id="cd17246">
    <property type="entry name" value="RMtype1_S_SonII-TRD2-CR2_like"/>
    <property type="match status" value="1"/>
</dbReference>
<gene>
    <name evidence="5" type="ORF">FJW02_21130</name>
</gene>
<dbReference type="Proteomes" id="UP000315469">
    <property type="component" value="Unassembled WGS sequence"/>
</dbReference>
<evidence type="ECO:0000256" key="2">
    <source>
        <dbReference type="ARBA" id="ARBA00022747"/>
    </source>
</evidence>
<dbReference type="PANTHER" id="PTHR43140">
    <property type="entry name" value="TYPE-1 RESTRICTION ENZYME ECOKI SPECIFICITY PROTEIN"/>
    <property type="match status" value="1"/>
</dbReference>
<keyword evidence="6" id="KW-1185">Reference proteome</keyword>
<keyword evidence="5" id="KW-0540">Nuclease</keyword>
<dbReference type="InterPro" id="IPR000055">
    <property type="entry name" value="Restrct_endonuc_typeI_TRD"/>
</dbReference>
<dbReference type="InterPro" id="IPR044946">
    <property type="entry name" value="Restrct_endonuc_typeI_TRD_sf"/>
</dbReference>
<dbReference type="SUPFAM" id="SSF116734">
    <property type="entry name" value="DNA methylase specificity domain"/>
    <property type="match status" value="2"/>
</dbReference>
<dbReference type="Gene3D" id="3.90.220.20">
    <property type="entry name" value="DNA methylase specificity domains"/>
    <property type="match status" value="2"/>
</dbReference>